<keyword evidence="6" id="KW-0299">Galactose metabolism</keyword>
<evidence type="ECO:0000256" key="5">
    <source>
        <dbReference type="ARBA" id="ARBA00022833"/>
    </source>
</evidence>
<proteinExistence type="inferred from homology"/>
<dbReference type="EMBL" id="CP000804">
    <property type="protein sequence ID" value="ABU57086.1"/>
    <property type="molecule type" value="Genomic_DNA"/>
</dbReference>
<evidence type="ECO:0000256" key="7">
    <source>
        <dbReference type="ARBA" id="ARBA00023277"/>
    </source>
</evidence>
<dbReference type="Gene3D" id="3.30.428.10">
    <property type="entry name" value="HIT-like"/>
    <property type="match status" value="2"/>
</dbReference>
<dbReference type="GO" id="GO:0008270">
    <property type="term" value="F:zinc ion binding"/>
    <property type="evidence" value="ECO:0007669"/>
    <property type="project" value="InterPro"/>
</dbReference>
<evidence type="ECO:0000313" key="13">
    <source>
        <dbReference type="Proteomes" id="UP000000263"/>
    </source>
</evidence>
<evidence type="ECO:0000256" key="2">
    <source>
        <dbReference type="ARBA" id="ARBA00022679"/>
    </source>
</evidence>
<accession>A7NHY9</accession>
<feature type="domain" description="Galactose-1-phosphate uridyl transferase C-terminal" evidence="11">
    <location>
        <begin position="183"/>
        <end position="309"/>
    </location>
</feature>
<dbReference type="InterPro" id="IPR005850">
    <property type="entry name" value="GalP_Utransf_C"/>
</dbReference>
<keyword evidence="4 9" id="KW-0479">Metal-binding</keyword>
<dbReference type="PIRSF" id="PIRSF000808">
    <property type="entry name" value="GalT"/>
    <property type="match status" value="1"/>
</dbReference>
<dbReference type="AlphaFoldDB" id="A7NHY9"/>
<feature type="binding site" evidence="9">
    <location>
        <position position="48"/>
    </location>
    <ligand>
        <name>Zn(2+)</name>
        <dbReference type="ChEBI" id="CHEBI:29105"/>
    </ligand>
</feature>
<keyword evidence="13" id="KW-1185">Reference proteome</keyword>
<dbReference type="SUPFAM" id="SSF54197">
    <property type="entry name" value="HIT-like"/>
    <property type="match status" value="2"/>
</dbReference>
<gene>
    <name evidence="12" type="ordered locus">Rcas_0974</name>
</gene>
<comment type="cofactor">
    <cofactor evidence="9">
        <name>Zn(2+)</name>
        <dbReference type="ChEBI" id="CHEBI:29105"/>
    </cofactor>
    <text evidence="9">Binds 1 zinc ion per subunit.</text>
</comment>
<feature type="binding site" evidence="9">
    <location>
        <position position="45"/>
    </location>
    <ligand>
        <name>Zn(2+)</name>
        <dbReference type="ChEBI" id="CHEBI:29105"/>
    </ligand>
</feature>
<evidence type="ECO:0000256" key="1">
    <source>
        <dbReference type="ARBA" id="ARBA00010951"/>
    </source>
</evidence>
<dbReference type="HOGENOM" id="CLU_029960_1_0_0"/>
<dbReference type="GO" id="GO:0006012">
    <property type="term" value="P:galactose metabolic process"/>
    <property type="evidence" value="ECO:0007669"/>
    <property type="project" value="UniProtKB-UniPathway"/>
</dbReference>
<dbReference type="Proteomes" id="UP000000263">
    <property type="component" value="Chromosome"/>
</dbReference>
<evidence type="ECO:0000313" key="12">
    <source>
        <dbReference type="EMBL" id="ABU57086.1"/>
    </source>
</evidence>
<dbReference type="Pfam" id="PF01087">
    <property type="entry name" value="GalP_UDP_transf"/>
    <property type="match status" value="1"/>
</dbReference>
<dbReference type="InterPro" id="IPR005849">
    <property type="entry name" value="GalP_Utransf_N"/>
</dbReference>
<dbReference type="PANTHER" id="PTHR42763">
    <property type="entry name" value="ADP-GLUCOSE PHOSPHORYLASE"/>
    <property type="match status" value="1"/>
</dbReference>
<dbReference type="InterPro" id="IPR036265">
    <property type="entry name" value="HIT-like_sf"/>
</dbReference>
<dbReference type="STRING" id="383372.Rcas_0974"/>
<keyword evidence="3 12" id="KW-0548">Nucleotidyltransferase</keyword>
<dbReference type="InterPro" id="IPR001937">
    <property type="entry name" value="GalP_UDPtransf1"/>
</dbReference>
<feature type="binding site" evidence="9">
    <location>
        <position position="111"/>
    </location>
    <ligand>
        <name>Zn(2+)</name>
        <dbReference type="ChEBI" id="CHEBI:29105"/>
    </ligand>
</feature>
<dbReference type="GO" id="GO:0008108">
    <property type="term" value="F:UDP-glucose:hexose-1-phosphate uridylyltransferase activity"/>
    <property type="evidence" value="ECO:0007669"/>
    <property type="project" value="UniProtKB-EC"/>
</dbReference>
<evidence type="ECO:0000256" key="6">
    <source>
        <dbReference type="ARBA" id="ARBA00023144"/>
    </source>
</evidence>
<evidence type="ECO:0000256" key="4">
    <source>
        <dbReference type="ARBA" id="ARBA00022723"/>
    </source>
</evidence>
<dbReference type="InterPro" id="IPR053177">
    <property type="entry name" value="ADP-glucose_phosphorylase"/>
</dbReference>
<dbReference type="PANTHER" id="PTHR42763:SF2">
    <property type="entry name" value="ADP-GLUCOSE PHOSPHORYLASE"/>
    <property type="match status" value="1"/>
</dbReference>
<protein>
    <submittedName>
        <fullName evidence="12">Galactose-1-phosphate uridylyltransferase</fullName>
        <ecNumber evidence="12">2.7.7.12</ecNumber>
    </submittedName>
</protein>
<dbReference type="eggNOG" id="COG1085">
    <property type="taxonomic scope" value="Bacteria"/>
</dbReference>
<evidence type="ECO:0000259" key="10">
    <source>
        <dbReference type="Pfam" id="PF01087"/>
    </source>
</evidence>
<keyword evidence="7" id="KW-0119">Carbohydrate metabolism</keyword>
<keyword evidence="5 9" id="KW-0862">Zinc</keyword>
<feature type="binding site" evidence="9">
    <location>
        <position position="162"/>
    </location>
    <ligand>
        <name>Zn(2+)</name>
        <dbReference type="ChEBI" id="CHEBI:29105"/>
    </ligand>
</feature>
<comment type="similarity">
    <text evidence="1">Belongs to the galactose-1-phosphate uridylyltransferase type 1 family.</text>
</comment>
<dbReference type="EC" id="2.7.7.12" evidence="12"/>
<dbReference type="UniPathway" id="UPA00214"/>
<feature type="domain" description="Galactose-1-phosphate uridyl transferase N-terminal" evidence="10">
    <location>
        <begin position="3"/>
        <end position="174"/>
    </location>
</feature>
<dbReference type="KEGG" id="rca:Rcas_0974"/>
<feature type="active site" description="Tele-UMP-histidine intermediate" evidence="8">
    <location>
        <position position="164"/>
    </location>
</feature>
<dbReference type="OrthoDB" id="9769064at2"/>
<name>A7NHY9_ROSCS</name>
<evidence type="ECO:0000256" key="9">
    <source>
        <dbReference type="PIRSR" id="PIRSR000808-3"/>
    </source>
</evidence>
<keyword evidence="2 12" id="KW-0808">Transferase</keyword>
<evidence type="ECO:0000256" key="3">
    <source>
        <dbReference type="ARBA" id="ARBA00022695"/>
    </source>
</evidence>
<sequence>MPEIRQNLATREWVIIATERARRPEQFILPSRGSVLDRPEYDPNCPFCPGNEELDLERFRIPASGDWQVRVVRNRYPALLEHDEYQRRLQGINRSLAGFGYHDIVVESRRHNTCAALEPVEGLITTLQAFQTCAAIYRRDPRIEHIVFFKNHGATAGTSLLHPHAQAVALPVVPHDIRVRNEEARRYFDDYGECVLCRMREDEERQQDRIVVSSRHFTAFIPYAAYSPFHLWIVPRRHTAHFLNATADEIEDLAHVLRDVLRRIYYGLNDPDYNYVIRSAPESERLARHLHWYVTVIPRVTQTAGFEMGTGMFINTALPEESARFLRNVVLPDDSTDNDYD</sequence>
<organism evidence="12 13">
    <name type="scientific">Roseiflexus castenholzii (strain DSM 13941 / HLO8)</name>
    <dbReference type="NCBI Taxonomy" id="383372"/>
    <lineage>
        <taxon>Bacteria</taxon>
        <taxon>Bacillati</taxon>
        <taxon>Chloroflexota</taxon>
        <taxon>Chloroflexia</taxon>
        <taxon>Chloroflexales</taxon>
        <taxon>Roseiflexineae</taxon>
        <taxon>Roseiflexaceae</taxon>
        <taxon>Roseiflexus</taxon>
    </lineage>
</organism>
<reference evidence="12 13" key="1">
    <citation type="submission" date="2007-08" db="EMBL/GenBank/DDBJ databases">
        <title>Complete sequence of Roseiflexus castenholzii DSM 13941.</title>
        <authorList>
            <consortium name="US DOE Joint Genome Institute"/>
            <person name="Copeland A."/>
            <person name="Lucas S."/>
            <person name="Lapidus A."/>
            <person name="Barry K."/>
            <person name="Glavina del Rio T."/>
            <person name="Dalin E."/>
            <person name="Tice H."/>
            <person name="Pitluck S."/>
            <person name="Thompson L.S."/>
            <person name="Brettin T."/>
            <person name="Bruce D."/>
            <person name="Detter J.C."/>
            <person name="Han C."/>
            <person name="Tapia R."/>
            <person name="Schmutz J."/>
            <person name="Larimer F."/>
            <person name="Land M."/>
            <person name="Hauser L."/>
            <person name="Kyrpides N."/>
            <person name="Mikhailova N."/>
            <person name="Bryant D.A."/>
            <person name="Hanada S."/>
            <person name="Tsukatani Y."/>
            <person name="Richardson P."/>
        </authorList>
    </citation>
    <scope>NUCLEOTIDE SEQUENCE [LARGE SCALE GENOMIC DNA]</scope>
    <source>
        <strain evidence="13">DSM 13941 / HLO8</strain>
    </source>
</reference>
<evidence type="ECO:0000256" key="8">
    <source>
        <dbReference type="PIRSR" id="PIRSR000808-1"/>
    </source>
</evidence>
<evidence type="ECO:0000259" key="11">
    <source>
        <dbReference type="Pfam" id="PF02744"/>
    </source>
</evidence>
<dbReference type="Pfam" id="PF02744">
    <property type="entry name" value="GalP_UDP_tr_C"/>
    <property type="match status" value="1"/>
</dbReference>
<dbReference type="RefSeq" id="WP_012119516.1">
    <property type="nucleotide sequence ID" value="NC_009767.1"/>
</dbReference>